<organism evidence="3 4">
    <name type="scientific">Chaetoceros tenuissimus</name>
    <dbReference type="NCBI Taxonomy" id="426638"/>
    <lineage>
        <taxon>Eukaryota</taxon>
        <taxon>Sar</taxon>
        <taxon>Stramenopiles</taxon>
        <taxon>Ochrophyta</taxon>
        <taxon>Bacillariophyta</taxon>
        <taxon>Coscinodiscophyceae</taxon>
        <taxon>Chaetocerotophycidae</taxon>
        <taxon>Chaetocerotales</taxon>
        <taxon>Chaetocerotaceae</taxon>
        <taxon>Chaetoceros</taxon>
    </lineage>
</organism>
<keyword evidence="4" id="KW-1185">Reference proteome</keyword>
<gene>
    <name evidence="3" type="ORF">CTEN210_06293</name>
</gene>
<keyword evidence="2" id="KW-0732">Signal</keyword>
<evidence type="ECO:0000313" key="3">
    <source>
        <dbReference type="EMBL" id="GFH49817.1"/>
    </source>
</evidence>
<dbReference type="Proteomes" id="UP001054902">
    <property type="component" value="Unassembled WGS sequence"/>
</dbReference>
<evidence type="ECO:0000313" key="4">
    <source>
        <dbReference type="Proteomes" id="UP001054902"/>
    </source>
</evidence>
<keyword evidence="1" id="KW-0812">Transmembrane</keyword>
<keyword evidence="1" id="KW-1133">Transmembrane helix</keyword>
<sequence>MPRYSINNTFGVYIYLLLLNYFTHALKGADSGSNDYQYDCVQVFPNPILDLGGINLQLTPPPSSRDDDTITDFIDGLTHRINEHMHVEDSFPCFRTLEFDSVIDIKSSFWEKSGGVFYRSATLEIFRMRVGFNSHPAKASDLRKEIQTFVNNLHFTSRRKDTGDIDFSVQAKNMIKNENENKEWPPFPIKSLSLTWSEENYTLAPTTSLTSDVIVCSRVRGSCDEDNNKLRNPLIVCSVFFVLVIVGYFLSKRRKVEIENIHHSKERDEGAFPVFSTMEREMYYTGKVEKAAFPFFSREDHEQINVNDVQKSKLTSSPKDLEEICILSNSNESVVSSLGKSESNVEFNMSIGDPFAVPMLNFAQDLRDRSADEEWVGGLSRLMTGKVTDDLLIHSSENSQDMKGFATDDFNPCGDTEV</sequence>
<keyword evidence="1" id="KW-0472">Membrane</keyword>
<evidence type="ECO:0008006" key="5">
    <source>
        <dbReference type="Google" id="ProtNLM"/>
    </source>
</evidence>
<feature type="signal peptide" evidence="2">
    <location>
        <begin position="1"/>
        <end position="25"/>
    </location>
</feature>
<reference evidence="3 4" key="1">
    <citation type="journal article" date="2021" name="Sci. Rep.">
        <title>The genome of the diatom Chaetoceros tenuissimus carries an ancient integrated fragment of an extant virus.</title>
        <authorList>
            <person name="Hongo Y."/>
            <person name="Kimura K."/>
            <person name="Takaki Y."/>
            <person name="Yoshida Y."/>
            <person name="Baba S."/>
            <person name="Kobayashi G."/>
            <person name="Nagasaki K."/>
            <person name="Hano T."/>
            <person name="Tomaru Y."/>
        </authorList>
    </citation>
    <scope>NUCLEOTIDE SEQUENCE [LARGE SCALE GENOMIC DNA]</scope>
    <source>
        <strain evidence="3 4">NIES-3715</strain>
    </source>
</reference>
<accession>A0AAD3H413</accession>
<name>A0AAD3H413_9STRA</name>
<dbReference type="AlphaFoldDB" id="A0AAD3H413"/>
<evidence type="ECO:0000256" key="1">
    <source>
        <dbReference type="SAM" id="Phobius"/>
    </source>
</evidence>
<proteinExistence type="predicted"/>
<comment type="caution">
    <text evidence="3">The sequence shown here is derived from an EMBL/GenBank/DDBJ whole genome shotgun (WGS) entry which is preliminary data.</text>
</comment>
<feature type="transmembrane region" description="Helical" evidence="1">
    <location>
        <begin position="230"/>
        <end position="250"/>
    </location>
</feature>
<evidence type="ECO:0000256" key="2">
    <source>
        <dbReference type="SAM" id="SignalP"/>
    </source>
</evidence>
<dbReference type="EMBL" id="BLLK01000038">
    <property type="protein sequence ID" value="GFH49817.1"/>
    <property type="molecule type" value="Genomic_DNA"/>
</dbReference>
<protein>
    <recommendedName>
        <fullName evidence="5">SEA domain-containing protein</fullName>
    </recommendedName>
</protein>
<feature type="chain" id="PRO_5041937436" description="SEA domain-containing protein" evidence="2">
    <location>
        <begin position="26"/>
        <end position="418"/>
    </location>
</feature>